<dbReference type="AlphaFoldDB" id="A0A8X6G8Y7"/>
<name>A0A8X6G8Y7_TRICU</name>
<sequence>MIIFKIASKKQSVSPEIRYINKKFPGVTTTLIPDLVLRKEEWRDRDCRFTVAFEDRYDSLVTARNNKVTKLPAHFGVVACHWRACLSSTRSSLARLVPGIPRTIPFFFVWDLQEILQLDAEAICSDVIRWSRDMYIEYLTGKRQY</sequence>
<protein>
    <submittedName>
        <fullName evidence="1">Uncharacterized protein</fullName>
    </submittedName>
</protein>
<evidence type="ECO:0000313" key="2">
    <source>
        <dbReference type="Proteomes" id="UP000887116"/>
    </source>
</evidence>
<gene>
    <name evidence="1" type="ORF">TNCT_724461</name>
</gene>
<dbReference type="Proteomes" id="UP000887116">
    <property type="component" value="Unassembled WGS sequence"/>
</dbReference>
<keyword evidence="2" id="KW-1185">Reference proteome</keyword>
<organism evidence="1 2">
    <name type="scientific">Trichonephila clavata</name>
    <name type="common">Joro spider</name>
    <name type="synonym">Nephila clavata</name>
    <dbReference type="NCBI Taxonomy" id="2740835"/>
    <lineage>
        <taxon>Eukaryota</taxon>
        <taxon>Metazoa</taxon>
        <taxon>Ecdysozoa</taxon>
        <taxon>Arthropoda</taxon>
        <taxon>Chelicerata</taxon>
        <taxon>Arachnida</taxon>
        <taxon>Araneae</taxon>
        <taxon>Araneomorphae</taxon>
        <taxon>Entelegynae</taxon>
        <taxon>Araneoidea</taxon>
        <taxon>Nephilidae</taxon>
        <taxon>Trichonephila</taxon>
    </lineage>
</organism>
<proteinExistence type="predicted"/>
<dbReference type="EMBL" id="BMAO01015071">
    <property type="protein sequence ID" value="GFQ99086.1"/>
    <property type="molecule type" value="Genomic_DNA"/>
</dbReference>
<comment type="caution">
    <text evidence="1">The sequence shown here is derived from an EMBL/GenBank/DDBJ whole genome shotgun (WGS) entry which is preliminary data.</text>
</comment>
<evidence type="ECO:0000313" key="1">
    <source>
        <dbReference type="EMBL" id="GFQ99086.1"/>
    </source>
</evidence>
<accession>A0A8X6G8Y7</accession>
<reference evidence="1" key="1">
    <citation type="submission" date="2020-07" db="EMBL/GenBank/DDBJ databases">
        <title>Multicomponent nature underlies the extraordinary mechanical properties of spider dragline silk.</title>
        <authorList>
            <person name="Kono N."/>
            <person name="Nakamura H."/>
            <person name="Mori M."/>
            <person name="Yoshida Y."/>
            <person name="Ohtoshi R."/>
            <person name="Malay A.D."/>
            <person name="Moran D.A.P."/>
            <person name="Tomita M."/>
            <person name="Numata K."/>
            <person name="Arakawa K."/>
        </authorList>
    </citation>
    <scope>NUCLEOTIDE SEQUENCE</scope>
</reference>